<organism evidence="4">
    <name type="scientific">Oikopleura dioica</name>
    <name type="common">Tunicate</name>
    <dbReference type="NCBI Taxonomy" id="34765"/>
    <lineage>
        <taxon>Eukaryota</taxon>
        <taxon>Metazoa</taxon>
        <taxon>Chordata</taxon>
        <taxon>Tunicata</taxon>
        <taxon>Appendicularia</taxon>
        <taxon>Copelata</taxon>
        <taxon>Oikopleuridae</taxon>
        <taxon>Oikopleura</taxon>
    </lineage>
</organism>
<dbReference type="Proteomes" id="UP000001307">
    <property type="component" value="Unassembled WGS sequence"/>
</dbReference>
<comment type="caution">
    <text evidence="2">Lacks conserved residue(s) required for the propagation of feature annotation.</text>
</comment>
<accession>E4XEJ0</accession>
<evidence type="ECO:0000259" key="3">
    <source>
        <dbReference type="PROSITE" id="PS01180"/>
    </source>
</evidence>
<dbReference type="Gene3D" id="2.60.120.290">
    <property type="entry name" value="Spermadhesin, CUB domain"/>
    <property type="match status" value="1"/>
</dbReference>
<protein>
    <recommendedName>
        <fullName evidence="3">CUB domain-containing protein</fullName>
    </recommendedName>
</protein>
<dbReference type="InParanoid" id="E4XEJ0"/>
<dbReference type="SUPFAM" id="SSF49854">
    <property type="entry name" value="Spermadhesin, CUB domain"/>
    <property type="match status" value="1"/>
</dbReference>
<dbReference type="Pfam" id="PF00431">
    <property type="entry name" value="CUB"/>
    <property type="match status" value="1"/>
</dbReference>
<dbReference type="OrthoDB" id="9971251at2759"/>
<dbReference type="CDD" id="cd00041">
    <property type="entry name" value="CUB"/>
    <property type="match status" value="1"/>
</dbReference>
<name>E4XEJ0_OIKDI</name>
<evidence type="ECO:0000313" key="4">
    <source>
        <dbReference type="EMBL" id="CBY09593.1"/>
    </source>
</evidence>
<gene>
    <name evidence="4" type="ORF">GSOID_T00008598001</name>
</gene>
<reference evidence="4" key="1">
    <citation type="journal article" date="2010" name="Science">
        <title>Plasticity of animal genome architecture unmasked by rapid evolution of a pelagic tunicate.</title>
        <authorList>
            <person name="Denoeud F."/>
            <person name="Henriet S."/>
            <person name="Mungpakdee S."/>
            <person name="Aury J.M."/>
            <person name="Da Silva C."/>
            <person name="Brinkmann H."/>
            <person name="Mikhaleva J."/>
            <person name="Olsen L.C."/>
            <person name="Jubin C."/>
            <person name="Canestro C."/>
            <person name="Bouquet J.M."/>
            <person name="Danks G."/>
            <person name="Poulain J."/>
            <person name="Campsteijn C."/>
            <person name="Adamski M."/>
            <person name="Cross I."/>
            <person name="Yadetie F."/>
            <person name="Muffato M."/>
            <person name="Louis A."/>
            <person name="Butcher S."/>
            <person name="Tsagkogeorga G."/>
            <person name="Konrad A."/>
            <person name="Singh S."/>
            <person name="Jensen M.F."/>
            <person name="Cong E.H."/>
            <person name="Eikeseth-Otteraa H."/>
            <person name="Noel B."/>
            <person name="Anthouard V."/>
            <person name="Porcel B.M."/>
            <person name="Kachouri-Lafond R."/>
            <person name="Nishino A."/>
            <person name="Ugolini M."/>
            <person name="Chourrout P."/>
            <person name="Nishida H."/>
            <person name="Aasland R."/>
            <person name="Huzurbazar S."/>
            <person name="Westhof E."/>
            <person name="Delsuc F."/>
            <person name="Lehrach H."/>
            <person name="Reinhardt R."/>
            <person name="Weissenbach J."/>
            <person name="Roy S.W."/>
            <person name="Artiguenave F."/>
            <person name="Postlethwait J.H."/>
            <person name="Manak J.R."/>
            <person name="Thompson E.M."/>
            <person name="Jaillon O."/>
            <person name="Du Pasquier L."/>
            <person name="Boudinot P."/>
            <person name="Liberles D.A."/>
            <person name="Volff J.N."/>
            <person name="Philippe H."/>
            <person name="Lenhard B."/>
            <person name="Roest Crollius H."/>
            <person name="Wincker P."/>
            <person name="Chourrout D."/>
        </authorList>
    </citation>
    <scope>NUCLEOTIDE SEQUENCE [LARGE SCALE GENOMIC DNA]</scope>
</reference>
<feature type="domain" description="CUB" evidence="3">
    <location>
        <begin position="32"/>
        <end position="129"/>
    </location>
</feature>
<dbReference type="InterPro" id="IPR035914">
    <property type="entry name" value="Sperma_CUB_dom_sf"/>
</dbReference>
<evidence type="ECO:0000256" key="1">
    <source>
        <dbReference type="ARBA" id="ARBA00023157"/>
    </source>
</evidence>
<sequence>MSGTRVLLSSENGLELTTDKVDAAYVAYLASCGGIINEFQSISNPLWFSSFYDNNLDCTWRIELGDISGFTIVNNLFDMEYESGCGWDYLKLIDGNGYEQNFCGETREGVFLDSYSNYEEEQQLEDEKN</sequence>
<dbReference type="EMBL" id="FN653041">
    <property type="protein sequence ID" value="CBY09593.1"/>
    <property type="molecule type" value="Genomic_DNA"/>
</dbReference>
<dbReference type="InterPro" id="IPR000859">
    <property type="entry name" value="CUB_dom"/>
</dbReference>
<dbReference type="AlphaFoldDB" id="E4XEJ0"/>
<keyword evidence="1" id="KW-1015">Disulfide bond</keyword>
<evidence type="ECO:0000313" key="5">
    <source>
        <dbReference type="Proteomes" id="UP000001307"/>
    </source>
</evidence>
<keyword evidence="5" id="KW-1185">Reference proteome</keyword>
<proteinExistence type="predicted"/>
<evidence type="ECO:0000256" key="2">
    <source>
        <dbReference type="PROSITE-ProRule" id="PRU00059"/>
    </source>
</evidence>
<dbReference type="PROSITE" id="PS01180">
    <property type="entry name" value="CUB"/>
    <property type="match status" value="1"/>
</dbReference>